<protein>
    <submittedName>
        <fullName evidence="5">Transglycosylase family protein</fullName>
    </submittedName>
</protein>
<dbReference type="GO" id="GO:0016787">
    <property type="term" value="F:hydrolase activity"/>
    <property type="evidence" value="ECO:0007669"/>
    <property type="project" value="UniProtKB-KW"/>
</dbReference>
<keyword evidence="2" id="KW-0378">Hydrolase</keyword>
<proteinExistence type="inferred from homology"/>
<feature type="domain" description="Resuscitation-promoting factor core lysozyme-like" evidence="4">
    <location>
        <begin position="80"/>
        <end position="152"/>
    </location>
</feature>
<dbReference type="EMBL" id="CP163445">
    <property type="protein sequence ID" value="XDQ78403.1"/>
    <property type="molecule type" value="Genomic_DNA"/>
</dbReference>
<feature type="region of interest" description="Disordered" evidence="3">
    <location>
        <begin position="1"/>
        <end position="41"/>
    </location>
</feature>
<dbReference type="AlphaFoldDB" id="A0AB39TF94"/>
<reference evidence="5" key="1">
    <citation type="submission" date="2024-07" db="EMBL/GenBank/DDBJ databases">
        <authorList>
            <person name="Yu S.T."/>
        </authorList>
    </citation>
    <scope>NUCLEOTIDE SEQUENCE</scope>
    <source>
        <strain evidence="5">Y1</strain>
    </source>
</reference>
<evidence type="ECO:0000256" key="1">
    <source>
        <dbReference type="ARBA" id="ARBA00010830"/>
    </source>
</evidence>
<dbReference type="CDD" id="cd13925">
    <property type="entry name" value="RPF"/>
    <property type="match status" value="1"/>
</dbReference>
<organism evidence="5">
    <name type="scientific">Streptomyces sp. Y1</name>
    <dbReference type="NCBI Taxonomy" id="3238634"/>
    <lineage>
        <taxon>Bacteria</taxon>
        <taxon>Bacillati</taxon>
        <taxon>Actinomycetota</taxon>
        <taxon>Actinomycetes</taxon>
        <taxon>Kitasatosporales</taxon>
        <taxon>Streptomycetaceae</taxon>
        <taxon>Streptomyces</taxon>
    </lineage>
</organism>
<gene>
    <name evidence="5" type="ORF">AB2U05_07920</name>
</gene>
<feature type="compositionally biased region" description="Basic and acidic residues" evidence="3">
    <location>
        <begin position="1"/>
        <end position="38"/>
    </location>
</feature>
<dbReference type="RefSeq" id="WP_369182874.1">
    <property type="nucleotide sequence ID" value="NZ_CP163445.1"/>
</dbReference>
<dbReference type="InterPro" id="IPR023346">
    <property type="entry name" value="Lysozyme-like_dom_sf"/>
</dbReference>
<evidence type="ECO:0000256" key="2">
    <source>
        <dbReference type="ARBA" id="ARBA00022801"/>
    </source>
</evidence>
<dbReference type="SUPFAM" id="SSF53955">
    <property type="entry name" value="Lysozyme-like"/>
    <property type="match status" value="1"/>
</dbReference>
<accession>A0AB39TF94</accession>
<evidence type="ECO:0000259" key="4">
    <source>
        <dbReference type="Pfam" id="PF06737"/>
    </source>
</evidence>
<name>A0AB39TF94_9ACTN</name>
<dbReference type="InterPro" id="IPR010618">
    <property type="entry name" value="RPF"/>
</dbReference>
<dbReference type="Pfam" id="PF06737">
    <property type="entry name" value="Transglycosylas"/>
    <property type="match status" value="1"/>
</dbReference>
<sequence>MLHSRDGRYDEQCGGRSDEQCGGRSDEQCGGRSDERPDGPAGRAALRLSVAVAVVVAVVSGGGGGPGGDRAGAAVRVADVVWDELADCESGGDWRADTGNGYYGGLQIWPPTWADAGGLRYADRPDHASRREQTTVAEEILRREGWEAWSGCARELGLLGGPKGSGTSFGGWSAARGEGGAGGWWGDPG</sequence>
<evidence type="ECO:0000256" key="3">
    <source>
        <dbReference type="SAM" id="MobiDB-lite"/>
    </source>
</evidence>
<evidence type="ECO:0000313" key="5">
    <source>
        <dbReference type="EMBL" id="XDQ78403.1"/>
    </source>
</evidence>
<dbReference type="Gene3D" id="1.10.530.10">
    <property type="match status" value="1"/>
</dbReference>
<comment type="similarity">
    <text evidence="1">Belongs to the transglycosylase family. Rpf subfamily.</text>
</comment>